<dbReference type="InterPro" id="IPR036866">
    <property type="entry name" value="RibonucZ/Hydroxyglut_hydro"/>
</dbReference>
<dbReference type="SUPFAM" id="SSF56281">
    <property type="entry name" value="Metallo-hydrolase/oxidoreductase"/>
    <property type="match status" value="1"/>
</dbReference>
<evidence type="ECO:0000313" key="2">
    <source>
        <dbReference type="EMBL" id="OKZ10537.1"/>
    </source>
</evidence>
<protein>
    <recommendedName>
        <fullName evidence="1">Metallo-beta-lactamase domain-containing protein</fullName>
    </recommendedName>
</protein>
<gene>
    <name evidence="2" type="ORF">BHV76_06580</name>
</gene>
<accession>A0A854C5E3</accession>
<dbReference type="PANTHER" id="PTHR13754">
    <property type="entry name" value="METALLO-BETA-LACTAMASE SUPERFAMILY PROTEIN"/>
    <property type="match status" value="1"/>
</dbReference>
<reference evidence="2 3" key="1">
    <citation type="journal article" date="2016" name="Nat. Biotechnol.">
        <title>Measurement of bacterial replication rates in microbial communities.</title>
        <authorList>
            <person name="Brown C.T."/>
            <person name="Olm M.R."/>
            <person name="Thomas B.C."/>
            <person name="Banfield J.F."/>
        </authorList>
    </citation>
    <scope>NUCLEOTIDE SEQUENCE [LARGE SCALE GENOMIC DNA]</scope>
    <source>
        <strain evidence="2">45_130</strain>
    </source>
</reference>
<evidence type="ECO:0000259" key="1">
    <source>
        <dbReference type="Pfam" id="PF00753"/>
    </source>
</evidence>
<dbReference type="Proteomes" id="UP000186685">
    <property type="component" value="Unassembled WGS sequence"/>
</dbReference>
<dbReference type="CDD" id="cd07713">
    <property type="entry name" value="DHPS-like_MBL-fold"/>
    <property type="match status" value="1"/>
</dbReference>
<proteinExistence type="predicted"/>
<sequence>MSEHGLSLFIEYSGKRILCDMGASRKFHANADILGKDLNTVDFAFVSHAHVDHTGGLRHFLETVPDKRVYISSRAFSSRYYSYSHAHRHSLSPDYSILDEFTGRFSFVDDSMWISPDIAVVACRDNSCLRPYANSLLFAENDGMEHPDDFSHELSLAFRSPDGLVIVSSCSHCGAVNIMQSCCRFTGESHVHAFIGGLHLVDNARSSDELAVFSDEINRFFPDVRIITGHCTGSSARSQLPLSVHSAEIFHTGSVFSL</sequence>
<dbReference type="AlphaFoldDB" id="A0A854C5E3"/>
<organism evidence="2 3">
    <name type="scientific">Phocaeicola plebeius</name>
    <dbReference type="NCBI Taxonomy" id="310297"/>
    <lineage>
        <taxon>Bacteria</taxon>
        <taxon>Pseudomonadati</taxon>
        <taxon>Bacteroidota</taxon>
        <taxon>Bacteroidia</taxon>
        <taxon>Bacteroidales</taxon>
        <taxon>Bacteroidaceae</taxon>
        <taxon>Phocaeicola</taxon>
    </lineage>
</organism>
<dbReference type="Gene3D" id="3.60.15.10">
    <property type="entry name" value="Ribonuclease Z/Hydroxyacylglutathione hydrolase-like"/>
    <property type="match status" value="1"/>
</dbReference>
<dbReference type="InterPro" id="IPR001279">
    <property type="entry name" value="Metallo-B-lactamas"/>
</dbReference>
<evidence type="ECO:0000313" key="3">
    <source>
        <dbReference type="Proteomes" id="UP000186685"/>
    </source>
</evidence>
<dbReference type="GO" id="GO:0016740">
    <property type="term" value="F:transferase activity"/>
    <property type="evidence" value="ECO:0007669"/>
    <property type="project" value="TreeGrafter"/>
</dbReference>
<dbReference type="InterPro" id="IPR052926">
    <property type="entry name" value="Metallo-beta-lactamase_dom"/>
</dbReference>
<feature type="domain" description="Metallo-beta-lactamase" evidence="1">
    <location>
        <begin position="5"/>
        <end position="83"/>
    </location>
</feature>
<dbReference type="EMBL" id="MNQR01000019">
    <property type="protein sequence ID" value="OKZ10537.1"/>
    <property type="molecule type" value="Genomic_DNA"/>
</dbReference>
<dbReference type="InterPro" id="IPR041712">
    <property type="entry name" value="DHPS-like_MBL-fold"/>
</dbReference>
<dbReference type="PANTHER" id="PTHR13754:SF13">
    <property type="entry name" value="METALLO-BETA-LACTAMASE SUPERFAMILY PROTEIN (AFU_ORTHOLOGUE AFUA_3G07630)"/>
    <property type="match status" value="1"/>
</dbReference>
<comment type="caution">
    <text evidence="2">The sequence shown here is derived from an EMBL/GenBank/DDBJ whole genome shotgun (WGS) entry which is preliminary data.</text>
</comment>
<name>A0A854C5E3_9BACT</name>
<dbReference type="Pfam" id="PF00753">
    <property type="entry name" value="Lactamase_B"/>
    <property type="match status" value="1"/>
</dbReference>